<evidence type="ECO:0000256" key="1">
    <source>
        <dbReference type="ARBA" id="ARBA00007874"/>
    </source>
</evidence>
<evidence type="ECO:0000256" key="3">
    <source>
        <dbReference type="ARBA" id="ARBA00022714"/>
    </source>
</evidence>
<keyword evidence="6" id="KW-0408">Iron</keyword>
<dbReference type="Pfam" id="PF00111">
    <property type="entry name" value="Fer2"/>
    <property type="match status" value="1"/>
</dbReference>
<organism evidence="10 11">
    <name type="scientific">Aquincola agrisoli</name>
    <dbReference type="NCBI Taxonomy" id="3119538"/>
    <lineage>
        <taxon>Bacteria</taxon>
        <taxon>Pseudomonadati</taxon>
        <taxon>Pseudomonadota</taxon>
        <taxon>Betaproteobacteria</taxon>
        <taxon>Burkholderiales</taxon>
        <taxon>Sphaerotilaceae</taxon>
        <taxon>Aquincola</taxon>
    </lineage>
</organism>
<evidence type="ECO:0000256" key="4">
    <source>
        <dbReference type="ARBA" id="ARBA00022723"/>
    </source>
</evidence>
<dbReference type="PANTHER" id="PTHR43112">
    <property type="entry name" value="FERREDOXIN"/>
    <property type="match status" value="1"/>
</dbReference>
<comment type="similarity">
    <text evidence="1">Belongs to the 2Fe2S plant-type ferredoxin family.</text>
</comment>
<evidence type="ECO:0000313" key="10">
    <source>
        <dbReference type="EMBL" id="MEF7616892.1"/>
    </source>
</evidence>
<comment type="caution">
    <text evidence="10">The sequence shown here is derived from an EMBL/GenBank/DDBJ whole genome shotgun (WGS) entry which is preliminary data.</text>
</comment>
<name>A0AAW9QNB7_9BURK</name>
<evidence type="ECO:0000259" key="9">
    <source>
        <dbReference type="PROSITE" id="PS51085"/>
    </source>
</evidence>
<keyword evidence="7" id="KW-0411">Iron-sulfur</keyword>
<reference evidence="10 11" key="1">
    <citation type="submission" date="2024-02" db="EMBL/GenBank/DDBJ databases">
        <title>Genome sequence of Aquincola sp. MAHUQ-54.</title>
        <authorList>
            <person name="Huq M.A."/>
        </authorList>
    </citation>
    <scope>NUCLEOTIDE SEQUENCE [LARGE SCALE GENOMIC DNA]</scope>
    <source>
        <strain evidence="10 11">MAHUQ-54</strain>
    </source>
</reference>
<accession>A0AAW9QNB7</accession>
<dbReference type="GO" id="GO:0046872">
    <property type="term" value="F:metal ion binding"/>
    <property type="evidence" value="ECO:0007669"/>
    <property type="project" value="UniProtKB-KW"/>
</dbReference>
<dbReference type="PROSITE" id="PS51085">
    <property type="entry name" value="2FE2S_FER_2"/>
    <property type="match status" value="1"/>
</dbReference>
<feature type="domain" description="2Fe-2S ferredoxin-type" evidence="9">
    <location>
        <begin position="14"/>
        <end position="103"/>
    </location>
</feature>
<keyword evidence="5" id="KW-0249">Electron transport</keyword>
<evidence type="ECO:0000256" key="8">
    <source>
        <dbReference type="ARBA" id="ARBA00034078"/>
    </source>
</evidence>
<dbReference type="InterPro" id="IPR001041">
    <property type="entry name" value="2Fe-2S_ferredoxin-type"/>
</dbReference>
<dbReference type="InterPro" id="IPR012675">
    <property type="entry name" value="Beta-grasp_dom_sf"/>
</dbReference>
<dbReference type="Proteomes" id="UP001336250">
    <property type="component" value="Unassembled WGS sequence"/>
</dbReference>
<evidence type="ECO:0000313" key="11">
    <source>
        <dbReference type="Proteomes" id="UP001336250"/>
    </source>
</evidence>
<evidence type="ECO:0000256" key="6">
    <source>
        <dbReference type="ARBA" id="ARBA00023004"/>
    </source>
</evidence>
<dbReference type="RefSeq" id="WP_332292498.1">
    <property type="nucleotide sequence ID" value="NZ_JAZIBG010000049.1"/>
</dbReference>
<dbReference type="Gene3D" id="3.10.20.30">
    <property type="match status" value="1"/>
</dbReference>
<keyword evidence="11" id="KW-1185">Reference proteome</keyword>
<dbReference type="GO" id="GO:0051537">
    <property type="term" value="F:2 iron, 2 sulfur cluster binding"/>
    <property type="evidence" value="ECO:0007669"/>
    <property type="project" value="UniProtKB-KW"/>
</dbReference>
<proteinExistence type="inferred from homology"/>
<dbReference type="CDD" id="cd00207">
    <property type="entry name" value="fer2"/>
    <property type="match status" value="1"/>
</dbReference>
<gene>
    <name evidence="10" type="ORF">V4F39_23460</name>
</gene>
<evidence type="ECO:0000256" key="7">
    <source>
        <dbReference type="ARBA" id="ARBA00023014"/>
    </source>
</evidence>
<comment type="cofactor">
    <cofactor evidence="8">
        <name>[2Fe-2S] cluster</name>
        <dbReference type="ChEBI" id="CHEBI:190135"/>
    </cofactor>
</comment>
<dbReference type="PANTHER" id="PTHR43112:SF3">
    <property type="entry name" value="FERREDOXIN-2, CHLOROPLASTIC"/>
    <property type="match status" value="1"/>
</dbReference>
<evidence type="ECO:0000256" key="2">
    <source>
        <dbReference type="ARBA" id="ARBA00022448"/>
    </source>
</evidence>
<keyword evidence="3" id="KW-0001">2Fe-2S</keyword>
<dbReference type="SUPFAM" id="SSF54292">
    <property type="entry name" value="2Fe-2S ferredoxin-like"/>
    <property type="match status" value="1"/>
</dbReference>
<evidence type="ECO:0000256" key="5">
    <source>
        <dbReference type="ARBA" id="ARBA00022982"/>
    </source>
</evidence>
<dbReference type="InterPro" id="IPR036010">
    <property type="entry name" value="2Fe-2S_ferredoxin-like_sf"/>
</dbReference>
<keyword evidence="4" id="KW-0479">Metal-binding</keyword>
<dbReference type="AlphaFoldDB" id="A0AAW9QNB7"/>
<dbReference type="EMBL" id="JAZIBG010000049">
    <property type="protein sequence ID" value="MEF7616892.1"/>
    <property type="molecule type" value="Genomic_DNA"/>
</dbReference>
<protein>
    <submittedName>
        <fullName evidence="10">2Fe-2S iron-sulfur cluster-binding protein</fullName>
    </submittedName>
</protein>
<keyword evidence="2" id="KW-0813">Transport</keyword>
<sequence length="105" mass="11073">MPPADDPAPLPRCHTVQLAPAGPRYAALSTQTLLAAALQAGLPLRSACRNGTCRACLSRLIEGEVHYVIDWPGLSADERRDGCVLPCVAQPRSDVVLQPGSASWG</sequence>